<sequence length="21" mass="2570">MKRMMKKKKNCIERVGCELLM</sequence>
<evidence type="ECO:0000313" key="1">
    <source>
        <dbReference type="EMBL" id="MCI71227.1"/>
    </source>
</evidence>
<name>A0A392UEF8_9FABA</name>
<keyword evidence="2" id="KW-1185">Reference proteome</keyword>
<comment type="caution">
    <text evidence="1">The sequence shown here is derived from an EMBL/GenBank/DDBJ whole genome shotgun (WGS) entry which is preliminary data.</text>
</comment>
<dbReference type="Proteomes" id="UP000265520">
    <property type="component" value="Unassembled WGS sequence"/>
</dbReference>
<feature type="non-terminal residue" evidence="1">
    <location>
        <position position="21"/>
    </location>
</feature>
<protein>
    <submittedName>
        <fullName evidence="1">Uncharacterized protein</fullName>
    </submittedName>
</protein>
<dbReference type="AlphaFoldDB" id="A0A392UEF8"/>
<proteinExistence type="predicted"/>
<evidence type="ECO:0000313" key="2">
    <source>
        <dbReference type="Proteomes" id="UP000265520"/>
    </source>
</evidence>
<dbReference type="EMBL" id="LXQA010792156">
    <property type="protein sequence ID" value="MCI71227.1"/>
    <property type="molecule type" value="Genomic_DNA"/>
</dbReference>
<accession>A0A392UEF8</accession>
<reference evidence="1 2" key="1">
    <citation type="journal article" date="2018" name="Front. Plant Sci.">
        <title>Red Clover (Trifolium pratense) and Zigzag Clover (T. medium) - A Picture of Genomic Similarities and Differences.</title>
        <authorList>
            <person name="Dluhosova J."/>
            <person name="Istvanek J."/>
            <person name="Nedelnik J."/>
            <person name="Repkova J."/>
        </authorList>
    </citation>
    <scope>NUCLEOTIDE SEQUENCE [LARGE SCALE GENOMIC DNA]</scope>
    <source>
        <strain evidence="2">cv. 10/8</strain>
        <tissue evidence="1">Leaf</tissue>
    </source>
</reference>
<organism evidence="1 2">
    <name type="scientific">Trifolium medium</name>
    <dbReference type="NCBI Taxonomy" id="97028"/>
    <lineage>
        <taxon>Eukaryota</taxon>
        <taxon>Viridiplantae</taxon>
        <taxon>Streptophyta</taxon>
        <taxon>Embryophyta</taxon>
        <taxon>Tracheophyta</taxon>
        <taxon>Spermatophyta</taxon>
        <taxon>Magnoliopsida</taxon>
        <taxon>eudicotyledons</taxon>
        <taxon>Gunneridae</taxon>
        <taxon>Pentapetalae</taxon>
        <taxon>rosids</taxon>
        <taxon>fabids</taxon>
        <taxon>Fabales</taxon>
        <taxon>Fabaceae</taxon>
        <taxon>Papilionoideae</taxon>
        <taxon>50 kb inversion clade</taxon>
        <taxon>NPAAA clade</taxon>
        <taxon>Hologalegina</taxon>
        <taxon>IRL clade</taxon>
        <taxon>Trifolieae</taxon>
        <taxon>Trifolium</taxon>
    </lineage>
</organism>